<dbReference type="EMBL" id="MT774409">
    <property type="protein sequence ID" value="QOR57764.1"/>
    <property type="molecule type" value="Genomic_DNA"/>
</dbReference>
<dbReference type="GeneID" id="65131923"/>
<reference evidence="1 2" key="1">
    <citation type="submission" date="2020-07" db="EMBL/GenBank/DDBJ databases">
        <title>Taxonomic proposal: Crassvirales, a new order of highly abundant and diverse bacterial viruses.</title>
        <authorList>
            <person name="Shkoporov A.N."/>
            <person name="Stockdale S.R."/>
            <person name="Guerin E."/>
            <person name="Ross R.P."/>
            <person name="Hill C."/>
        </authorList>
    </citation>
    <scope>NUCLEOTIDE SEQUENCE [LARGE SCALE GENOMIC DNA]</scope>
</reference>
<protein>
    <submittedName>
        <fullName evidence="1">Uncharacterized protein</fullName>
    </submittedName>
</protein>
<keyword evidence="2" id="KW-1185">Reference proteome</keyword>
<sequence length="244" mass="28005">MKKTINKQKLAQERSYNRKYNVNNNCVPPVVKNPYKTVDKEGNIHIEWKKLKVTIPKSLTHTSRYDKIDGKKVKIPSEQGEFHKKYTVKDIVKSSKEHIEAYAKHKLAKWEKKNPCPIKLDGIQQDMFETEFLLPWQERRKEAEKKAYAHAVRVYGQFSLVGRFETDREGKYEEHTIGKLRDVDGSTAKYGGINHCPEKVPIIQAATIIANTTKAKIKTLVSIVVKDSYNTQGRIILPKLSAAA</sequence>
<evidence type="ECO:0000313" key="1">
    <source>
        <dbReference type="EMBL" id="QOR57764.1"/>
    </source>
</evidence>
<name>A0A7M1RUE6_9CAUD</name>
<accession>A0A7M1RUE6</accession>
<organism evidence="1 2">
    <name type="scientific">uncultured phage cr131_1</name>
    <dbReference type="NCBI Taxonomy" id="2772093"/>
    <lineage>
        <taxon>Viruses</taxon>
        <taxon>Duplodnaviria</taxon>
        <taxon>Heunggongvirae</taxon>
        <taxon>Uroviricota</taxon>
        <taxon>Caudoviricetes</taxon>
        <taxon>Crassvirales</taxon>
        <taxon>Suoliviridae</taxon>
        <taxon>Oafivirinae</taxon>
        <taxon>Cacepaovirus</taxon>
        <taxon>Cacepaovirus simiae</taxon>
    </lineage>
</organism>
<evidence type="ECO:0000313" key="2">
    <source>
        <dbReference type="Proteomes" id="UP000594129"/>
    </source>
</evidence>
<proteinExistence type="predicted"/>
<dbReference type="Proteomes" id="UP000594129">
    <property type="component" value="Segment"/>
</dbReference>
<dbReference type="KEGG" id="vg:65131923"/>
<dbReference type="RefSeq" id="YP_010113404.1">
    <property type="nucleotide sequence ID" value="NC_055902.1"/>
</dbReference>